<dbReference type="Pfam" id="PF00059">
    <property type="entry name" value="Lectin_C"/>
    <property type="match status" value="1"/>
</dbReference>
<evidence type="ECO:0000313" key="2">
    <source>
        <dbReference type="EMBL" id="KAK7082718.1"/>
    </source>
</evidence>
<dbReference type="PANTHER" id="PTHR45710:SF26">
    <property type="entry name" value="RH26557P"/>
    <property type="match status" value="1"/>
</dbReference>
<organism evidence="2 3">
    <name type="scientific">Halocaridina rubra</name>
    <name type="common">Hawaiian red shrimp</name>
    <dbReference type="NCBI Taxonomy" id="373956"/>
    <lineage>
        <taxon>Eukaryota</taxon>
        <taxon>Metazoa</taxon>
        <taxon>Ecdysozoa</taxon>
        <taxon>Arthropoda</taxon>
        <taxon>Crustacea</taxon>
        <taxon>Multicrustacea</taxon>
        <taxon>Malacostraca</taxon>
        <taxon>Eumalacostraca</taxon>
        <taxon>Eucarida</taxon>
        <taxon>Decapoda</taxon>
        <taxon>Pleocyemata</taxon>
        <taxon>Caridea</taxon>
        <taxon>Atyoidea</taxon>
        <taxon>Atyidae</taxon>
        <taxon>Halocaridina</taxon>
    </lineage>
</organism>
<dbReference type="Gene3D" id="3.10.100.10">
    <property type="entry name" value="Mannose-Binding Protein A, subunit A"/>
    <property type="match status" value="1"/>
</dbReference>
<evidence type="ECO:0000259" key="1">
    <source>
        <dbReference type="PROSITE" id="PS50041"/>
    </source>
</evidence>
<dbReference type="Proteomes" id="UP001381693">
    <property type="component" value="Unassembled WGS sequence"/>
</dbReference>
<keyword evidence="3" id="KW-1185">Reference proteome</keyword>
<accession>A0AAN9AC04</accession>
<feature type="non-terminal residue" evidence="2">
    <location>
        <position position="1"/>
    </location>
</feature>
<gene>
    <name evidence="2" type="ORF">SK128_026805</name>
</gene>
<feature type="domain" description="C-type lectin" evidence="1">
    <location>
        <begin position="172"/>
        <end position="287"/>
    </location>
</feature>
<dbReference type="InterPro" id="IPR016187">
    <property type="entry name" value="CTDL_fold"/>
</dbReference>
<dbReference type="EMBL" id="JAXCGZ010003905">
    <property type="protein sequence ID" value="KAK7082718.1"/>
    <property type="molecule type" value="Genomic_DNA"/>
</dbReference>
<protein>
    <recommendedName>
        <fullName evidence="1">C-type lectin domain-containing protein</fullName>
    </recommendedName>
</protein>
<dbReference type="InterPro" id="IPR016186">
    <property type="entry name" value="C-type_lectin-like/link_sf"/>
</dbReference>
<dbReference type="InterPro" id="IPR001304">
    <property type="entry name" value="C-type_lectin-like"/>
</dbReference>
<evidence type="ECO:0000313" key="3">
    <source>
        <dbReference type="Proteomes" id="UP001381693"/>
    </source>
</evidence>
<proteinExistence type="predicted"/>
<dbReference type="PANTHER" id="PTHR45710">
    <property type="entry name" value="C-TYPE LECTIN DOMAIN-CONTAINING PROTEIN 180"/>
    <property type="match status" value="1"/>
</dbReference>
<dbReference type="SMART" id="SM00034">
    <property type="entry name" value="CLECT"/>
    <property type="match status" value="1"/>
</dbReference>
<dbReference type="InterPro" id="IPR050828">
    <property type="entry name" value="C-type_lectin/matrix_domain"/>
</dbReference>
<dbReference type="AlphaFoldDB" id="A0AAN9AC04"/>
<dbReference type="CDD" id="cd00037">
    <property type="entry name" value="CLECT"/>
    <property type="match status" value="1"/>
</dbReference>
<sequence>LPPPPNKIKIPPSHLRTHRSNYRTRNVKESEDIGHFCGEHAPTQRGIYLSFKLSSSLENFRRISVFTRSQNSVSLFLLLPSGILFQMKEHVVWMVFLSLVFSASGQETHSRVPPTIQAVDELRSAVAVSQLILAQQAQFFRELINITKSRNNCANARGSLEDSVCPYPFVKVVEECFYVSRTSLTWHAARHYCRGMGGDLATPSNLYGLKTHILEKRGPRILWIGGIDQGIDGGWQWVTGDAVENDDWSSNRPSIGKPTENCLGIRRDSHPALTNLPCHKSQFFVCQYRQ</sequence>
<dbReference type="SUPFAM" id="SSF56436">
    <property type="entry name" value="C-type lectin-like"/>
    <property type="match status" value="1"/>
</dbReference>
<reference evidence="2 3" key="1">
    <citation type="submission" date="2023-11" db="EMBL/GenBank/DDBJ databases">
        <title>Halocaridina rubra genome assembly.</title>
        <authorList>
            <person name="Smith C."/>
        </authorList>
    </citation>
    <scope>NUCLEOTIDE SEQUENCE [LARGE SCALE GENOMIC DNA]</scope>
    <source>
        <strain evidence="2">EP-1</strain>
        <tissue evidence="2">Whole</tissue>
    </source>
</reference>
<name>A0AAN9AC04_HALRR</name>
<comment type="caution">
    <text evidence="2">The sequence shown here is derived from an EMBL/GenBank/DDBJ whole genome shotgun (WGS) entry which is preliminary data.</text>
</comment>
<dbReference type="PROSITE" id="PS50041">
    <property type="entry name" value="C_TYPE_LECTIN_2"/>
    <property type="match status" value="1"/>
</dbReference>